<evidence type="ECO:0000256" key="2">
    <source>
        <dbReference type="ARBA" id="ARBA00022857"/>
    </source>
</evidence>
<evidence type="ECO:0000313" key="5">
    <source>
        <dbReference type="Proteomes" id="UP000016935"/>
    </source>
</evidence>
<dbReference type="HOGENOM" id="CLU_010194_1_0_1"/>
<evidence type="ECO:0000256" key="3">
    <source>
        <dbReference type="ARBA" id="ARBA00023002"/>
    </source>
</evidence>
<keyword evidence="2" id="KW-0521">NADP</keyword>
<keyword evidence="3" id="KW-0560">Oxidoreductase</keyword>
<dbReference type="Pfam" id="PF13561">
    <property type="entry name" value="adh_short_C2"/>
    <property type="match status" value="1"/>
</dbReference>
<dbReference type="InterPro" id="IPR002347">
    <property type="entry name" value="SDR_fam"/>
</dbReference>
<accession>R0JZ50</accession>
<dbReference type="STRING" id="671987.R0JZ50"/>
<comment type="similarity">
    <text evidence="1">Belongs to the short-chain dehydrogenases/reductases (SDR) family.</text>
</comment>
<dbReference type="CDD" id="cd05233">
    <property type="entry name" value="SDR_c"/>
    <property type="match status" value="1"/>
</dbReference>
<dbReference type="Proteomes" id="UP000016935">
    <property type="component" value="Unassembled WGS sequence"/>
</dbReference>
<gene>
    <name evidence="4" type="ORF">SETTUDRAFT_110315</name>
</gene>
<organism evidence="4 5">
    <name type="scientific">Exserohilum turcicum (strain 28A)</name>
    <name type="common">Northern leaf blight fungus</name>
    <name type="synonym">Setosphaeria turcica</name>
    <dbReference type="NCBI Taxonomy" id="671987"/>
    <lineage>
        <taxon>Eukaryota</taxon>
        <taxon>Fungi</taxon>
        <taxon>Dikarya</taxon>
        <taxon>Ascomycota</taxon>
        <taxon>Pezizomycotina</taxon>
        <taxon>Dothideomycetes</taxon>
        <taxon>Pleosporomycetidae</taxon>
        <taxon>Pleosporales</taxon>
        <taxon>Pleosporineae</taxon>
        <taxon>Pleosporaceae</taxon>
        <taxon>Exserohilum</taxon>
    </lineage>
</organism>
<dbReference type="NCBIfam" id="NF005559">
    <property type="entry name" value="PRK07231.1"/>
    <property type="match status" value="1"/>
</dbReference>
<sequence>MPGRLTNKIAVITGSSSGIGRATALAFASEGASLVCSDLRETARPEYATDSSPQTTTVDEARKLGAKAIFVKCDTSSTADVEALIQAAVSEYGRLDIMVNNAGISTETSEHGPRPVWEFDEAAFQKSMDVNVRGVFLGLKYATKQMVTQEPGPSGDRGWVINVASVYGFRSAQNMSGYVTSKHAVMGLTKTAALDCAPHRIHVNALCPGYTATAIIAELLQPEAQEIKSALELRHPLKGLGTSQDIARAAVFLASEDAGWMTGVGMPVDGGYSCT</sequence>
<dbReference type="eggNOG" id="KOG0725">
    <property type="taxonomic scope" value="Eukaryota"/>
</dbReference>
<proteinExistence type="inferred from homology"/>
<name>R0JZ50_EXST2</name>
<dbReference type="OrthoDB" id="417891at2759"/>
<reference evidence="4 5" key="2">
    <citation type="journal article" date="2013" name="PLoS Genet.">
        <title>Comparative genome structure, secondary metabolite, and effector coding capacity across Cochliobolus pathogens.</title>
        <authorList>
            <person name="Condon B.J."/>
            <person name="Leng Y."/>
            <person name="Wu D."/>
            <person name="Bushley K.E."/>
            <person name="Ohm R.A."/>
            <person name="Otillar R."/>
            <person name="Martin J."/>
            <person name="Schackwitz W."/>
            <person name="Grimwood J."/>
            <person name="MohdZainudin N."/>
            <person name="Xue C."/>
            <person name="Wang R."/>
            <person name="Manning V.A."/>
            <person name="Dhillon B."/>
            <person name="Tu Z.J."/>
            <person name="Steffenson B.J."/>
            <person name="Salamov A."/>
            <person name="Sun H."/>
            <person name="Lowry S."/>
            <person name="LaButti K."/>
            <person name="Han J."/>
            <person name="Copeland A."/>
            <person name="Lindquist E."/>
            <person name="Barry K."/>
            <person name="Schmutz J."/>
            <person name="Baker S.E."/>
            <person name="Ciuffetti L.M."/>
            <person name="Grigoriev I.V."/>
            <person name="Zhong S."/>
            <person name="Turgeon B.G."/>
        </authorList>
    </citation>
    <scope>NUCLEOTIDE SEQUENCE [LARGE SCALE GENOMIC DNA]</scope>
    <source>
        <strain evidence="5">28A</strain>
    </source>
</reference>
<evidence type="ECO:0000256" key="1">
    <source>
        <dbReference type="ARBA" id="ARBA00006484"/>
    </source>
</evidence>
<dbReference type="GO" id="GO:0016491">
    <property type="term" value="F:oxidoreductase activity"/>
    <property type="evidence" value="ECO:0007669"/>
    <property type="project" value="UniProtKB-KW"/>
</dbReference>
<dbReference type="AlphaFoldDB" id="R0JZ50"/>
<dbReference type="Gene3D" id="3.40.50.720">
    <property type="entry name" value="NAD(P)-binding Rossmann-like Domain"/>
    <property type="match status" value="1"/>
</dbReference>
<dbReference type="PRINTS" id="PR00080">
    <property type="entry name" value="SDRFAMILY"/>
</dbReference>
<dbReference type="FunFam" id="3.40.50.720:FF:000084">
    <property type="entry name" value="Short-chain dehydrogenase reductase"/>
    <property type="match status" value="1"/>
</dbReference>
<dbReference type="PRINTS" id="PR00081">
    <property type="entry name" value="GDHRDH"/>
</dbReference>
<dbReference type="PANTHER" id="PTHR24321">
    <property type="entry name" value="DEHYDROGENASES, SHORT CHAIN"/>
    <property type="match status" value="1"/>
</dbReference>
<dbReference type="InterPro" id="IPR036291">
    <property type="entry name" value="NAD(P)-bd_dom_sf"/>
</dbReference>
<dbReference type="InterPro" id="IPR020904">
    <property type="entry name" value="Sc_DH/Rdtase_CS"/>
</dbReference>
<dbReference type="GeneID" id="19395415"/>
<keyword evidence="5" id="KW-1185">Reference proteome</keyword>
<evidence type="ECO:0000313" key="4">
    <source>
        <dbReference type="EMBL" id="EOA86143.1"/>
    </source>
</evidence>
<dbReference type="PROSITE" id="PS00061">
    <property type="entry name" value="ADH_SHORT"/>
    <property type="match status" value="1"/>
</dbReference>
<protein>
    <submittedName>
        <fullName evidence="4">Uncharacterized protein</fullName>
    </submittedName>
</protein>
<dbReference type="EMBL" id="KB908604">
    <property type="protein sequence ID" value="EOA86143.1"/>
    <property type="molecule type" value="Genomic_DNA"/>
</dbReference>
<dbReference type="PANTHER" id="PTHR24321:SF8">
    <property type="entry name" value="ESTRADIOL 17-BETA-DEHYDROGENASE 8-RELATED"/>
    <property type="match status" value="1"/>
</dbReference>
<dbReference type="RefSeq" id="XP_008026153.1">
    <property type="nucleotide sequence ID" value="XM_008027962.1"/>
</dbReference>
<dbReference type="SUPFAM" id="SSF51735">
    <property type="entry name" value="NAD(P)-binding Rossmann-fold domains"/>
    <property type="match status" value="1"/>
</dbReference>
<reference evidence="4 5" key="1">
    <citation type="journal article" date="2012" name="PLoS Pathog.">
        <title>Diverse lifestyles and strategies of plant pathogenesis encoded in the genomes of eighteen Dothideomycetes fungi.</title>
        <authorList>
            <person name="Ohm R.A."/>
            <person name="Feau N."/>
            <person name="Henrissat B."/>
            <person name="Schoch C.L."/>
            <person name="Horwitz B.A."/>
            <person name="Barry K.W."/>
            <person name="Condon B.J."/>
            <person name="Copeland A.C."/>
            <person name="Dhillon B."/>
            <person name="Glaser F."/>
            <person name="Hesse C.N."/>
            <person name="Kosti I."/>
            <person name="LaButti K."/>
            <person name="Lindquist E.A."/>
            <person name="Lucas S."/>
            <person name="Salamov A.A."/>
            <person name="Bradshaw R.E."/>
            <person name="Ciuffetti L."/>
            <person name="Hamelin R.C."/>
            <person name="Kema G.H.J."/>
            <person name="Lawrence C."/>
            <person name="Scott J.A."/>
            <person name="Spatafora J.W."/>
            <person name="Turgeon B.G."/>
            <person name="de Wit P.J.G.M."/>
            <person name="Zhong S."/>
            <person name="Goodwin S.B."/>
            <person name="Grigoriev I.V."/>
        </authorList>
    </citation>
    <scope>NUCLEOTIDE SEQUENCE [LARGE SCALE GENOMIC DNA]</scope>
    <source>
        <strain evidence="5">28A</strain>
    </source>
</reference>